<feature type="signal peptide" evidence="1">
    <location>
        <begin position="1"/>
        <end position="16"/>
    </location>
</feature>
<sequence length="223" mass="24976">MKTFFFYLLIINKASAFTAVPYSRVHVLHSPVIESRRIEQSALSEPTLLTAIGSNTDISTLFSLATFGPQPFWLLMILTPNWTLTKKIMGSWWPILGFSLVHLTVVIISATQTDGTAPIKEFAQVFDATGFPFSDAPQRAMVGMMRYTNFVSEEWPHVLIWDLFVGRFIWMDGLKRDIFTPHSVLLCNLIGPPGLILHFLTCLASGNGLPPSLLLDDDMVNDE</sequence>
<protein>
    <submittedName>
        <fullName evidence="2">Uncharacterized protein</fullName>
    </submittedName>
</protein>
<evidence type="ECO:0000313" key="2">
    <source>
        <dbReference type="EMBL" id="CAE0364211.1"/>
    </source>
</evidence>
<keyword evidence="1" id="KW-0732">Signal</keyword>
<gene>
    <name evidence="2" type="ORF">ALAG00032_LOCUS4952</name>
</gene>
<feature type="chain" id="PRO_5030957374" evidence="1">
    <location>
        <begin position="17"/>
        <end position="223"/>
    </location>
</feature>
<dbReference type="EMBL" id="HBIJ01007045">
    <property type="protein sequence ID" value="CAE0364211.1"/>
    <property type="molecule type" value="Transcribed_RNA"/>
</dbReference>
<evidence type="ECO:0000256" key="1">
    <source>
        <dbReference type="SAM" id="SignalP"/>
    </source>
</evidence>
<organism evidence="2">
    <name type="scientific">Aureoumbra lagunensis</name>
    <dbReference type="NCBI Taxonomy" id="44058"/>
    <lineage>
        <taxon>Eukaryota</taxon>
        <taxon>Sar</taxon>
        <taxon>Stramenopiles</taxon>
        <taxon>Ochrophyta</taxon>
        <taxon>Pelagophyceae</taxon>
        <taxon>Pelagomonadales</taxon>
        <taxon>Aureoumbra</taxon>
    </lineage>
</organism>
<reference evidence="2" key="1">
    <citation type="submission" date="2021-01" db="EMBL/GenBank/DDBJ databases">
        <authorList>
            <person name="Corre E."/>
            <person name="Pelletier E."/>
            <person name="Niang G."/>
            <person name="Scheremetjew M."/>
            <person name="Finn R."/>
            <person name="Kale V."/>
            <person name="Holt S."/>
            <person name="Cochrane G."/>
            <person name="Meng A."/>
            <person name="Brown T."/>
            <person name="Cohen L."/>
        </authorList>
    </citation>
    <scope>NUCLEOTIDE SEQUENCE</scope>
    <source>
        <strain evidence="2">CCMP1510</strain>
    </source>
</reference>
<dbReference type="AlphaFoldDB" id="A0A7S3JT80"/>
<dbReference type="PANTHER" id="PTHR34543:SF1">
    <property type="entry name" value="PROTEIN ABA DEFICIENT 4, CHLOROPLASTIC"/>
    <property type="match status" value="1"/>
</dbReference>
<proteinExistence type="predicted"/>
<accession>A0A7S3JT80</accession>
<dbReference type="InterPro" id="IPR025461">
    <property type="entry name" value="ABA4-like"/>
</dbReference>
<dbReference type="Pfam" id="PF14108">
    <property type="entry name" value="ABA4-like"/>
    <property type="match status" value="1"/>
</dbReference>
<name>A0A7S3JT80_9STRA</name>
<dbReference type="PANTHER" id="PTHR34543">
    <property type="entry name" value="PROTEIN ABA DEFICIENT 4, CHLOROPLASTIC"/>
    <property type="match status" value="1"/>
</dbReference>